<protein>
    <submittedName>
        <fullName evidence="2">Uncharacterized protein</fullName>
    </submittedName>
</protein>
<evidence type="ECO:0000256" key="1">
    <source>
        <dbReference type="SAM" id="SignalP"/>
    </source>
</evidence>
<keyword evidence="3" id="KW-1185">Reference proteome</keyword>
<proteinExistence type="predicted"/>
<sequence length="286" mass="32508">MKTLFIFSFALIATSSFASTNGSYFKVTNSGEHYNWANKRSERFVKAEKFGDTLDEAATKAFKSYGDSIMYPQDGDVGKYIGTVEKRNGKTAYLLDMYGQLTLIGINGLKQSSSFEYEFLVKQQENKLTSKEVTHGVVLGKTKIAELNGDIVFSTTNKRAQVKKLDSTYKEAPCFHAHCPSASYAGFFDGKLANLTFTYKTKSSDKFHYTLENALETKFRRRGSLIDWSKNRESTGFWINPLRFAYVSYIDSSDGYSEVTYELNATDLFNDFIQLLEKDKQSKRKN</sequence>
<keyword evidence="1" id="KW-0732">Signal</keyword>
<dbReference type="AlphaFoldDB" id="A0A2U3B9T3"/>
<feature type="signal peptide" evidence="1">
    <location>
        <begin position="1"/>
        <end position="18"/>
    </location>
</feature>
<evidence type="ECO:0000313" key="3">
    <source>
        <dbReference type="Proteomes" id="UP000245362"/>
    </source>
</evidence>
<dbReference type="EMBL" id="QFWT01000004">
    <property type="protein sequence ID" value="PWI33541.1"/>
    <property type="molecule type" value="Genomic_DNA"/>
</dbReference>
<accession>A0A2U3B9T3</accession>
<reference evidence="2 3" key="1">
    <citation type="submission" date="2018-05" db="EMBL/GenBank/DDBJ databases">
        <title>Vibrio limimaris sp. nov., isolated from marine sediment.</title>
        <authorList>
            <person name="Li C.-M."/>
        </authorList>
    </citation>
    <scope>NUCLEOTIDE SEQUENCE [LARGE SCALE GENOMIC DNA]</scope>
    <source>
        <strain evidence="2 3">E4404</strain>
    </source>
</reference>
<comment type="caution">
    <text evidence="2">The sequence shown here is derived from an EMBL/GenBank/DDBJ whole genome shotgun (WGS) entry which is preliminary data.</text>
</comment>
<gene>
    <name evidence="2" type="ORF">DI392_08720</name>
</gene>
<name>A0A2U3B9T3_9VIBR</name>
<feature type="chain" id="PRO_5015676086" evidence="1">
    <location>
        <begin position="19"/>
        <end position="286"/>
    </location>
</feature>
<dbReference type="Proteomes" id="UP000245362">
    <property type="component" value="Unassembled WGS sequence"/>
</dbReference>
<dbReference type="RefSeq" id="WP_109319532.1">
    <property type="nucleotide sequence ID" value="NZ_QFWT01000004.1"/>
</dbReference>
<evidence type="ECO:0000313" key="2">
    <source>
        <dbReference type="EMBL" id="PWI33541.1"/>
    </source>
</evidence>
<organism evidence="2 3">
    <name type="scientific">Vibrio albus</name>
    <dbReference type="NCBI Taxonomy" id="2200953"/>
    <lineage>
        <taxon>Bacteria</taxon>
        <taxon>Pseudomonadati</taxon>
        <taxon>Pseudomonadota</taxon>
        <taxon>Gammaproteobacteria</taxon>
        <taxon>Vibrionales</taxon>
        <taxon>Vibrionaceae</taxon>
        <taxon>Vibrio</taxon>
    </lineage>
</organism>